<keyword evidence="4" id="KW-1185">Reference proteome</keyword>
<dbReference type="PROSITE" id="PS50110">
    <property type="entry name" value="RESPONSE_REGULATORY"/>
    <property type="match status" value="1"/>
</dbReference>
<evidence type="ECO:0000313" key="4">
    <source>
        <dbReference type="Proteomes" id="UP001595758"/>
    </source>
</evidence>
<dbReference type="Proteomes" id="UP001595758">
    <property type="component" value="Unassembled WGS sequence"/>
</dbReference>
<organism evidence="3 4">
    <name type="scientific">Legionella dresdenensis</name>
    <dbReference type="NCBI Taxonomy" id="450200"/>
    <lineage>
        <taxon>Bacteria</taxon>
        <taxon>Pseudomonadati</taxon>
        <taxon>Pseudomonadota</taxon>
        <taxon>Gammaproteobacteria</taxon>
        <taxon>Legionellales</taxon>
        <taxon>Legionellaceae</taxon>
        <taxon>Legionella</taxon>
    </lineage>
</organism>
<proteinExistence type="predicted"/>
<dbReference type="EMBL" id="JBHSAB010000019">
    <property type="protein sequence ID" value="MFC3909052.1"/>
    <property type="molecule type" value="Genomic_DNA"/>
</dbReference>
<dbReference type="RefSeq" id="WP_382342910.1">
    <property type="nucleotide sequence ID" value="NZ_JBHSAB010000019.1"/>
</dbReference>
<dbReference type="InterPro" id="IPR001789">
    <property type="entry name" value="Sig_transdc_resp-reg_receiver"/>
</dbReference>
<evidence type="ECO:0000259" key="2">
    <source>
        <dbReference type="PROSITE" id="PS50110"/>
    </source>
</evidence>
<keyword evidence="1" id="KW-0597">Phosphoprotein</keyword>
<sequence length="240" mass="27712">MLAYTKPKIVLLDDDRSLLDVVHYYLNEKFQAEVKVEAFSKSYDFISYIEENCYLPETPTEILGSFYANPINKTEIIKTLKDLSVLPGILVLDQELRGEDVTGIDLSATIREYFPTSFICMLTSNVPDHTAIKLHNNHNIDLFVDKKDTDAIHNLYLYLSKHIDSLKMKYPIDPIDIFGKTGNLESSLYIQNRKTLLENSNPLCFLTLNENGDMAIMQDNYSITFWQYNPTTSQFIAYEY</sequence>
<dbReference type="Gene3D" id="3.40.50.2300">
    <property type="match status" value="1"/>
</dbReference>
<protein>
    <recommendedName>
        <fullName evidence="2">Response regulatory domain-containing protein</fullName>
    </recommendedName>
</protein>
<feature type="modified residue" description="4-aspartylphosphate" evidence="1">
    <location>
        <position position="93"/>
    </location>
</feature>
<evidence type="ECO:0000313" key="3">
    <source>
        <dbReference type="EMBL" id="MFC3909052.1"/>
    </source>
</evidence>
<feature type="domain" description="Response regulatory" evidence="2">
    <location>
        <begin position="8"/>
        <end position="161"/>
    </location>
</feature>
<dbReference type="InterPro" id="IPR011006">
    <property type="entry name" value="CheY-like_superfamily"/>
</dbReference>
<reference evidence="4" key="1">
    <citation type="journal article" date="2019" name="Int. J. Syst. Evol. Microbiol.">
        <title>The Global Catalogue of Microorganisms (GCM) 10K type strain sequencing project: providing services to taxonomists for standard genome sequencing and annotation.</title>
        <authorList>
            <consortium name="The Broad Institute Genomics Platform"/>
            <consortium name="The Broad Institute Genome Sequencing Center for Infectious Disease"/>
            <person name="Wu L."/>
            <person name="Ma J."/>
        </authorList>
    </citation>
    <scope>NUCLEOTIDE SEQUENCE [LARGE SCALE GENOMIC DNA]</scope>
    <source>
        <strain evidence="4">CCUG 59858</strain>
    </source>
</reference>
<name>A0ABV8CGG0_9GAMM</name>
<comment type="caution">
    <text evidence="3">The sequence shown here is derived from an EMBL/GenBank/DDBJ whole genome shotgun (WGS) entry which is preliminary data.</text>
</comment>
<evidence type="ECO:0000256" key="1">
    <source>
        <dbReference type="PROSITE-ProRule" id="PRU00169"/>
    </source>
</evidence>
<gene>
    <name evidence="3" type="ORF">ACFORL_08195</name>
</gene>
<dbReference type="SUPFAM" id="SSF52172">
    <property type="entry name" value="CheY-like"/>
    <property type="match status" value="1"/>
</dbReference>
<accession>A0ABV8CGG0</accession>